<organism evidence="1 2">
    <name type="scientific">Chloroflexus aggregans (strain MD-66 / DSM 9485)</name>
    <dbReference type="NCBI Taxonomy" id="326427"/>
    <lineage>
        <taxon>Bacteria</taxon>
        <taxon>Bacillati</taxon>
        <taxon>Chloroflexota</taxon>
        <taxon>Chloroflexia</taxon>
        <taxon>Chloroflexales</taxon>
        <taxon>Chloroflexineae</taxon>
        <taxon>Chloroflexaceae</taxon>
        <taxon>Chloroflexus</taxon>
    </lineage>
</organism>
<proteinExistence type="predicted"/>
<dbReference type="EMBL" id="CP001337">
    <property type="protein sequence ID" value="ACL23981.1"/>
    <property type="molecule type" value="Genomic_DNA"/>
</dbReference>
<reference evidence="1" key="1">
    <citation type="submission" date="2008-12" db="EMBL/GenBank/DDBJ databases">
        <title>Complete sequence of Chloroflexus aggregans DSM 9485.</title>
        <authorList>
            <consortium name="US DOE Joint Genome Institute"/>
            <person name="Lucas S."/>
            <person name="Copeland A."/>
            <person name="Lapidus A."/>
            <person name="Glavina del Rio T."/>
            <person name="Dalin E."/>
            <person name="Tice H."/>
            <person name="Pitluck S."/>
            <person name="Foster B."/>
            <person name="Larimer F."/>
            <person name="Land M."/>
            <person name="Hauser L."/>
            <person name="Kyrpides N."/>
            <person name="Mikhailova N."/>
            <person name="Bryant D."/>
            <person name="Richardson P."/>
        </authorList>
    </citation>
    <scope>NUCLEOTIDE SEQUENCE</scope>
    <source>
        <strain evidence="1">DSM 9485</strain>
    </source>
</reference>
<name>B8G724_CHLAD</name>
<dbReference type="STRING" id="326427.Cagg_1067"/>
<dbReference type="KEGG" id="cag:Cagg_1067"/>
<accession>B8G724</accession>
<dbReference type="AlphaFoldDB" id="B8G724"/>
<gene>
    <name evidence="1" type="ordered locus">Cagg_1067</name>
</gene>
<keyword evidence="2" id="KW-1185">Reference proteome</keyword>
<evidence type="ECO:0000313" key="1">
    <source>
        <dbReference type="EMBL" id="ACL23981.1"/>
    </source>
</evidence>
<dbReference type="HOGENOM" id="CLU_1944891_0_0_0"/>
<protein>
    <submittedName>
        <fullName evidence="1">Uncharacterized protein</fullName>
    </submittedName>
</protein>
<sequence>MYIGLNLEFLGNVTARTPIYPSRTNRPGIVDRQRMLRQDLEKLELSQAARVLSADLDEVLNCIEKDHHSDVLGRDARKIRQIARNVRNVLSEEGYRRRVFVTLRDCTDQIIDLLRDPICFLMSIRRCWS</sequence>
<evidence type="ECO:0000313" key="2">
    <source>
        <dbReference type="Proteomes" id="UP000002508"/>
    </source>
</evidence>
<dbReference type="Proteomes" id="UP000002508">
    <property type="component" value="Chromosome"/>
</dbReference>